<evidence type="ECO:0000313" key="2">
    <source>
        <dbReference type="Proteomes" id="UP000484255"/>
    </source>
</evidence>
<proteinExistence type="predicted"/>
<dbReference type="AlphaFoldDB" id="A0A7C9TJJ7"/>
<reference evidence="1 2" key="1">
    <citation type="submission" date="2020-02" db="EMBL/GenBank/DDBJ databases">
        <title>Ideonella bacterium strain TBM-1.</title>
        <authorList>
            <person name="Chen W.-M."/>
        </authorList>
    </citation>
    <scope>NUCLEOTIDE SEQUENCE [LARGE SCALE GENOMIC DNA]</scope>
    <source>
        <strain evidence="1 2">TBM-1</strain>
    </source>
</reference>
<dbReference type="EMBL" id="JAAGOH010000001">
    <property type="protein sequence ID" value="NDY89706.1"/>
    <property type="molecule type" value="Genomic_DNA"/>
</dbReference>
<comment type="caution">
    <text evidence="1">The sequence shown here is derived from an EMBL/GenBank/DDBJ whole genome shotgun (WGS) entry which is preliminary data.</text>
</comment>
<keyword evidence="2" id="KW-1185">Reference proteome</keyword>
<organism evidence="1 2">
    <name type="scientific">Ideonella livida</name>
    <dbReference type="NCBI Taxonomy" id="2707176"/>
    <lineage>
        <taxon>Bacteria</taxon>
        <taxon>Pseudomonadati</taxon>
        <taxon>Pseudomonadota</taxon>
        <taxon>Betaproteobacteria</taxon>
        <taxon>Burkholderiales</taxon>
        <taxon>Sphaerotilaceae</taxon>
        <taxon>Ideonella</taxon>
    </lineage>
</organism>
<protein>
    <recommendedName>
        <fullName evidence="3">Phage portal protein</fullName>
    </recommendedName>
</protein>
<gene>
    <name evidence="1" type="ORF">G3A44_00700</name>
</gene>
<dbReference type="RefSeq" id="WP_163455560.1">
    <property type="nucleotide sequence ID" value="NZ_JAAGOH010000001.1"/>
</dbReference>
<accession>A0A7C9TJJ7</accession>
<evidence type="ECO:0000313" key="1">
    <source>
        <dbReference type="EMBL" id="NDY89706.1"/>
    </source>
</evidence>
<evidence type="ECO:0008006" key="3">
    <source>
        <dbReference type="Google" id="ProtNLM"/>
    </source>
</evidence>
<sequence>MAKTPRTARSADVPAGDAAALVADMTGDSAPNDGVVSKALAWIRAKGGVDVPREPGGGAARPEGGAGVDWLIGEDGVSTQALVGGGETEARDRQSIYRNYGEMLQDGLVSQALHLHVTSALGGHESMGQLVFIEAAPGATAQQKAACADMQARLGRILDKSLPEVCFDAVAYGDGYARPLGTAGEGLTSVLTGELVMPPLVQPYERGGVTVGYLVATGLRGRERLNIMQLARLKLPRMGHVPQPRAEERAVRTNLLSDDVEQMLAMPADVGGSFLAGAERDFADYKRAKAGIVAQRARNTIDETWLAVNMQSMPPGMQKRFLTQLTSIANRAGAFYESMAATGRYWFGKLVHHIPVSSEKQVVEIKSSSAQGSGPANITIDDVMFHARLLAGKLGMDISMLGFADILSGGLGEGGFLRTSVQVAERSRILRVAASEWVNHLLSLDQYWRTGQTYTEADQFWRVQFFGGISAQQAEQAKTKADSVGSASMLVAAIAQLKELGFGRDALLLILKTQFGLNEEEAAVYAADLAKSVEEGGAPGQPDGEGEGTQ</sequence>
<name>A0A7C9TJJ7_9BURK</name>
<dbReference type="Proteomes" id="UP000484255">
    <property type="component" value="Unassembled WGS sequence"/>
</dbReference>